<reference evidence="2" key="1">
    <citation type="submission" date="2022-08" db="EMBL/GenBank/DDBJ databases">
        <title>Genome analysis of Corynebacteriales strain.</title>
        <authorList>
            <person name="Lee S.D."/>
        </authorList>
    </citation>
    <scope>NUCLEOTIDE SEQUENCE</scope>
    <source>
        <strain evidence="2">D3-21</strain>
    </source>
</reference>
<evidence type="ECO:0000259" key="1">
    <source>
        <dbReference type="Pfam" id="PF00535"/>
    </source>
</evidence>
<dbReference type="RefSeq" id="WP_332520135.1">
    <property type="nucleotide sequence ID" value="NZ_JANRHA010000008.1"/>
</dbReference>
<evidence type="ECO:0000313" key="3">
    <source>
        <dbReference type="Proteomes" id="UP001152755"/>
    </source>
</evidence>
<dbReference type="GO" id="GO:0016757">
    <property type="term" value="F:glycosyltransferase activity"/>
    <property type="evidence" value="ECO:0007669"/>
    <property type="project" value="UniProtKB-KW"/>
</dbReference>
<name>A0A9X4M264_9ACTN</name>
<dbReference type="PANTHER" id="PTHR43685">
    <property type="entry name" value="GLYCOSYLTRANSFERASE"/>
    <property type="match status" value="1"/>
</dbReference>
<keyword evidence="2" id="KW-0808">Transferase</keyword>
<dbReference type="Proteomes" id="UP001152755">
    <property type="component" value="Unassembled WGS sequence"/>
</dbReference>
<keyword evidence="2" id="KW-0328">Glycosyltransferase</keyword>
<dbReference type="Pfam" id="PF00535">
    <property type="entry name" value="Glycos_transf_2"/>
    <property type="match status" value="1"/>
</dbReference>
<dbReference type="SUPFAM" id="SSF53448">
    <property type="entry name" value="Nucleotide-diphospho-sugar transferases"/>
    <property type="match status" value="1"/>
</dbReference>
<dbReference type="EMBL" id="JANRHA010000008">
    <property type="protein sequence ID" value="MDG3015625.1"/>
    <property type="molecule type" value="Genomic_DNA"/>
</dbReference>
<feature type="domain" description="Glycosyltransferase 2-like" evidence="1">
    <location>
        <begin position="7"/>
        <end position="121"/>
    </location>
</feature>
<accession>A0A9X4M264</accession>
<dbReference type="CDD" id="cd00761">
    <property type="entry name" value="Glyco_tranf_GTA_type"/>
    <property type="match status" value="1"/>
</dbReference>
<dbReference type="InterPro" id="IPR050834">
    <property type="entry name" value="Glycosyltransf_2"/>
</dbReference>
<dbReference type="Gene3D" id="3.90.550.10">
    <property type="entry name" value="Spore Coat Polysaccharide Biosynthesis Protein SpsA, Chain A"/>
    <property type="match status" value="1"/>
</dbReference>
<protein>
    <submittedName>
        <fullName evidence="2">Glycosyltransferase</fullName>
        <ecNumber evidence="2">2.4.-.-</ecNumber>
    </submittedName>
</protein>
<dbReference type="AlphaFoldDB" id="A0A9X4M264"/>
<dbReference type="InterPro" id="IPR001173">
    <property type="entry name" value="Glyco_trans_2-like"/>
</dbReference>
<evidence type="ECO:0000313" key="2">
    <source>
        <dbReference type="EMBL" id="MDG3015625.1"/>
    </source>
</evidence>
<sequence>MNPLTVSVIIPAYNEQDRIGRTLECLIEQIDEIDEIIVVDNRSTDATAEVVSEIRLREPKVRIVSEDRPGVFYARQAGFDAATSTVIARLDADTYARPGWARALREFFESAPSNVGAVTGPLVPYDSPYRAKFESGKIQEIEAGLAKHNPGGRAVYDIQMAPGGNMAISRECWLAIRDGLSERTDIYDDLDLSICVRKAGFAIGLSADMWAETSARRFRTSPFSYWSYMAQLPRTYRAHGDKKQAWASYGVVWNNRLLHLWTWLPARAFDMDTGKKSFKQLFRREEDRIVGRAK</sequence>
<keyword evidence="3" id="KW-1185">Reference proteome</keyword>
<dbReference type="EC" id="2.4.-.-" evidence="2"/>
<proteinExistence type="predicted"/>
<dbReference type="InterPro" id="IPR029044">
    <property type="entry name" value="Nucleotide-diphossugar_trans"/>
</dbReference>
<comment type="caution">
    <text evidence="2">The sequence shown here is derived from an EMBL/GenBank/DDBJ whole genome shotgun (WGS) entry which is preliminary data.</text>
</comment>
<dbReference type="PANTHER" id="PTHR43685:SF3">
    <property type="entry name" value="SLR2126 PROTEIN"/>
    <property type="match status" value="1"/>
</dbReference>
<organism evidence="2 3">
    <name type="scientific">Speluncibacter jeojiensis</name>
    <dbReference type="NCBI Taxonomy" id="2710754"/>
    <lineage>
        <taxon>Bacteria</taxon>
        <taxon>Bacillati</taxon>
        <taxon>Actinomycetota</taxon>
        <taxon>Actinomycetes</taxon>
        <taxon>Mycobacteriales</taxon>
        <taxon>Speluncibacteraceae</taxon>
        <taxon>Speluncibacter</taxon>
    </lineage>
</organism>
<gene>
    <name evidence="2" type="ORF">NVS88_13775</name>
</gene>